<proteinExistence type="predicted"/>
<gene>
    <name evidence="1" type="ORF">CSW50_01645</name>
    <name evidence="2" type="ORF">CSW50_01660</name>
</gene>
<evidence type="ECO:0000313" key="2">
    <source>
        <dbReference type="EMBL" id="RTH04888.1"/>
    </source>
</evidence>
<sequence>MRRAFRLQVRRTRRAGRSPLLPRTLPLPAFYRAPLEAWRRGQEALALKVGERLGEGYLQAFRRSLAATLLKVLKTLLGLLLALVGLPPEPEPHEGFHEPLEAEERAPPLPLLLIKSAITPTAGP</sequence>
<comment type="caution">
    <text evidence="1">The sequence shown here is derived from an EMBL/GenBank/DDBJ whole genome shotgun (WGS) entry which is preliminary data.</text>
</comment>
<protein>
    <submittedName>
        <fullName evidence="1">Uncharacterized protein</fullName>
    </submittedName>
</protein>
<organism evidence="1 3">
    <name type="scientific">Thermus scotoductus</name>
    <dbReference type="NCBI Taxonomy" id="37636"/>
    <lineage>
        <taxon>Bacteria</taxon>
        <taxon>Thermotogati</taxon>
        <taxon>Deinococcota</taxon>
        <taxon>Deinococci</taxon>
        <taxon>Thermales</taxon>
        <taxon>Thermaceae</taxon>
        <taxon>Thermus</taxon>
    </lineage>
</organism>
<name>A0A430RBY6_THESC</name>
<evidence type="ECO:0000313" key="3">
    <source>
        <dbReference type="Proteomes" id="UP000288082"/>
    </source>
</evidence>
<dbReference type="RefSeq" id="WP_172957811.1">
    <property type="nucleotide sequence ID" value="NZ_PELM01000033.1"/>
</dbReference>
<accession>A0A430RBY6</accession>
<dbReference type="Proteomes" id="UP000288082">
    <property type="component" value="Unassembled WGS sequence"/>
</dbReference>
<dbReference type="EMBL" id="PELM01000033">
    <property type="protein sequence ID" value="RTH04888.1"/>
    <property type="molecule type" value="Genomic_DNA"/>
</dbReference>
<evidence type="ECO:0000313" key="1">
    <source>
        <dbReference type="EMBL" id="RTH04885.1"/>
    </source>
</evidence>
<dbReference type="AlphaFoldDB" id="A0A430RBY6"/>
<dbReference type="EMBL" id="PELM01000033">
    <property type="protein sequence ID" value="RTH04885.1"/>
    <property type="molecule type" value="Genomic_DNA"/>
</dbReference>
<reference evidence="1 3" key="1">
    <citation type="journal article" date="2019" name="Extremophiles">
        <title>Biogeography of thermophiles and predominance of Thermus scotoductus in domestic water heaters.</title>
        <authorList>
            <person name="Wilpiszeski R.L."/>
            <person name="Zhang Z."/>
            <person name="House C.H."/>
        </authorList>
    </citation>
    <scope>NUCLEOTIDE SEQUENCE [LARGE SCALE GENOMIC DNA]</scope>
    <source>
        <strain evidence="1 3">38_S38</strain>
    </source>
</reference>